<accession>A0A5C6F9N9</accession>
<dbReference type="Pfam" id="PF13844">
    <property type="entry name" value="Glyco_transf_41"/>
    <property type="match status" value="1"/>
</dbReference>
<evidence type="ECO:0000256" key="1">
    <source>
        <dbReference type="ARBA" id="ARBA00004922"/>
    </source>
</evidence>
<evidence type="ECO:0000256" key="4">
    <source>
        <dbReference type="ARBA" id="ARBA00022737"/>
    </source>
</evidence>
<dbReference type="PANTHER" id="PTHR44835">
    <property type="entry name" value="UDP-N-ACETYLGLUCOSAMINE--PEPTIDE N-ACETYLGLUCOSAMINYLTRANSFERASE SPINDLY-RELATED"/>
    <property type="match status" value="1"/>
</dbReference>
<feature type="domain" description="O-GlcNAc transferase C-terminal" evidence="6">
    <location>
        <begin position="63"/>
        <end position="192"/>
    </location>
</feature>
<dbReference type="EMBL" id="SJPX01000001">
    <property type="protein sequence ID" value="TWU57270.1"/>
    <property type="molecule type" value="Genomic_DNA"/>
</dbReference>
<dbReference type="GO" id="GO:0016757">
    <property type="term" value="F:glycosyltransferase activity"/>
    <property type="evidence" value="ECO:0007669"/>
    <property type="project" value="UniProtKB-KW"/>
</dbReference>
<keyword evidence="2" id="KW-0328">Glycosyltransferase</keyword>
<dbReference type="InterPro" id="IPR051939">
    <property type="entry name" value="Glycosyltr_41/O-GlcNAc_trsf"/>
</dbReference>
<gene>
    <name evidence="7" type="ORF">Poly59_01770</name>
</gene>
<keyword evidence="4" id="KW-0677">Repeat</keyword>
<evidence type="ECO:0000259" key="6">
    <source>
        <dbReference type="Pfam" id="PF13844"/>
    </source>
</evidence>
<sequence>MGHPNTSALQTIDYHLTDRFADPPGLTEHLYGEQLVWLDHAILAWRPYRIASEISVDDRDGPVLGVFNNIAKISPMALKTYALIIRRVPDAKLILKYGDRYSVTQLQDRYRREFAAEGVLPHRLDFRTQTESLRQHLRTMMSCDLALDAFPYQGTMTSFECLSVGTPVVSCCGDYYAHRATSAMMMRMGLHQIGGK</sequence>
<evidence type="ECO:0000313" key="7">
    <source>
        <dbReference type="EMBL" id="TWU57270.1"/>
    </source>
</evidence>
<keyword evidence="8" id="KW-1185">Reference proteome</keyword>
<keyword evidence="5" id="KW-0802">TPR repeat</keyword>
<organism evidence="7 8">
    <name type="scientific">Rubripirellula reticaptiva</name>
    <dbReference type="NCBI Taxonomy" id="2528013"/>
    <lineage>
        <taxon>Bacteria</taxon>
        <taxon>Pseudomonadati</taxon>
        <taxon>Planctomycetota</taxon>
        <taxon>Planctomycetia</taxon>
        <taxon>Pirellulales</taxon>
        <taxon>Pirellulaceae</taxon>
        <taxon>Rubripirellula</taxon>
    </lineage>
</organism>
<dbReference type="Proteomes" id="UP000317977">
    <property type="component" value="Unassembled WGS sequence"/>
</dbReference>
<dbReference type="AlphaFoldDB" id="A0A5C6F9N9"/>
<protein>
    <recommendedName>
        <fullName evidence="6">O-GlcNAc transferase C-terminal domain-containing protein</fullName>
    </recommendedName>
</protein>
<dbReference type="Gene3D" id="3.40.50.2000">
    <property type="entry name" value="Glycogen Phosphorylase B"/>
    <property type="match status" value="1"/>
</dbReference>
<dbReference type="InterPro" id="IPR029489">
    <property type="entry name" value="OGT/SEC/SPY_C"/>
</dbReference>
<comment type="pathway">
    <text evidence="1">Protein modification; protein glycosylation.</text>
</comment>
<dbReference type="PANTHER" id="PTHR44835:SF1">
    <property type="entry name" value="PROTEIN O-GLCNAC TRANSFERASE"/>
    <property type="match status" value="1"/>
</dbReference>
<evidence type="ECO:0000313" key="8">
    <source>
        <dbReference type="Proteomes" id="UP000317977"/>
    </source>
</evidence>
<evidence type="ECO:0000256" key="3">
    <source>
        <dbReference type="ARBA" id="ARBA00022679"/>
    </source>
</evidence>
<evidence type="ECO:0000256" key="2">
    <source>
        <dbReference type="ARBA" id="ARBA00022676"/>
    </source>
</evidence>
<reference evidence="7 8" key="1">
    <citation type="submission" date="2019-02" db="EMBL/GenBank/DDBJ databases">
        <title>Deep-cultivation of Planctomycetes and their phenomic and genomic characterization uncovers novel biology.</title>
        <authorList>
            <person name="Wiegand S."/>
            <person name="Jogler M."/>
            <person name="Boedeker C."/>
            <person name="Pinto D."/>
            <person name="Vollmers J."/>
            <person name="Rivas-Marin E."/>
            <person name="Kohn T."/>
            <person name="Peeters S.H."/>
            <person name="Heuer A."/>
            <person name="Rast P."/>
            <person name="Oberbeckmann S."/>
            <person name="Bunk B."/>
            <person name="Jeske O."/>
            <person name="Meyerdierks A."/>
            <person name="Storesund J.E."/>
            <person name="Kallscheuer N."/>
            <person name="Luecker S."/>
            <person name="Lage O.M."/>
            <person name="Pohl T."/>
            <person name="Merkel B.J."/>
            <person name="Hornburger P."/>
            <person name="Mueller R.-W."/>
            <person name="Bruemmer F."/>
            <person name="Labrenz M."/>
            <person name="Spormann A.M."/>
            <person name="Op Den Camp H."/>
            <person name="Overmann J."/>
            <person name="Amann R."/>
            <person name="Jetten M.S.M."/>
            <person name="Mascher T."/>
            <person name="Medema M.H."/>
            <person name="Devos D.P."/>
            <person name="Kaster A.-K."/>
            <person name="Ovreas L."/>
            <person name="Rohde M."/>
            <person name="Galperin M.Y."/>
            <person name="Jogler C."/>
        </authorList>
    </citation>
    <scope>NUCLEOTIDE SEQUENCE [LARGE SCALE GENOMIC DNA]</scope>
    <source>
        <strain evidence="7 8">Poly59</strain>
    </source>
</reference>
<name>A0A5C6F9N9_9BACT</name>
<proteinExistence type="predicted"/>
<dbReference type="Gene3D" id="3.40.50.11380">
    <property type="match status" value="1"/>
</dbReference>
<evidence type="ECO:0000256" key="5">
    <source>
        <dbReference type="ARBA" id="ARBA00022803"/>
    </source>
</evidence>
<comment type="caution">
    <text evidence="7">The sequence shown here is derived from an EMBL/GenBank/DDBJ whole genome shotgun (WGS) entry which is preliminary data.</text>
</comment>
<keyword evidence="3" id="KW-0808">Transferase</keyword>